<dbReference type="AlphaFoldDB" id="A0A2I2KT45"/>
<evidence type="ECO:0000313" key="1">
    <source>
        <dbReference type="EMBL" id="SNQ48837.1"/>
    </source>
</evidence>
<evidence type="ECO:0000313" key="2">
    <source>
        <dbReference type="Proteomes" id="UP000234331"/>
    </source>
</evidence>
<dbReference type="RefSeq" id="WP_101832449.1">
    <property type="nucleotide sequence ID" value="NZ_FZMO01000204.1"/>
</dbReference>
<sequence>MLVSGTPPTLLSLWYLAACLAERGDRLEYRHPLVAVRNANNLVTGGLDVVRGEPAASAVIRGEGWWSRPVLGTAAAGMPPIEGRVLTGLWAQFQGKAAALALLPPELRFARLEAAAARAGIAPTLAGRLLGWSDAVVEHFRRQPVAG</sequence>
<proteinExistence type="predicted"/>
<gene>
    <name evidence="1" type="ORF">FRACA_2820003</name>
</gene>
<dbReference type="Proteomes" id="UP000234331">
    <property type="component" value="Unassembled WGS sequence"/>
</dbReference>
<accession>A0A2I2KT45</accession>
<dbReference type="OrthoDB" id="3213475at2"/>
<protein>
    <submittedName>
        <fullName evidence="1">Uncharacterized protein</fullName>
    </submittedName>
</protein>
<reference evidence="1 2" key="1">
    <citation type="submission" date="2017-06" db="EMBL/GenBank/DDBJ databases">
        <authorList>
            <person name="Kim H.J."/>
            <person name="Triplett B.A."/>
        </authorList>
    </citation>
    <scope>NUCLEOTIDE SEQUENCE [LARGE SCALE GENOMIC DNA]</scope>
    <source>
        <strain evidence="1">FRACA_ARgP5</strain>
    </source>
</reference>
<organism evidence="1 2">
    <name type="scientific">Frankia canadensis</name>
    <dbReference type="NCBI Taxonomy" id="1836972"/>
    <lineage>
        <taxon>Bacteria</taxon>
        <taxon>Bacillati</taxon>
        <taxon>Actinomycetota</taxon>
        <taxon>Actinomycetes</taxon>
        <taxon>Frankiales</taxon>
        <taxon>Frankiaceae</taxon>
        <taxon>Frankia</taxon>
    </lineage>
</organism>
<dbReference type="EMBL" id="FZMO01000204">
    <property type="protein sequence ID" value="SNQ48837.1"/>
    <property type="molecule type" value="Genomic_DNA"/>
</dbReference>
<keyword evidence="2" id="KW-1185">Reference proteome</keyword>
<name>A0A2I2KT45_9ACTN</name>